<feature type="domain" description="Filamentous haemagglutinin FhaB/tRNA nuclease CdiA-like TPS" evidence="2">
    <location>
        <begin position="31"/>
        <end position="145"/>
    </location>
</feature>
<dbReference type="Pfam" id="PF05860">
    <property type="entry name" value="TPS"/>
    <property type="match status" value="1"/>
</dbReference>
<dbReference type="SUPFAM" id="SSF51126">
    <property type="entry name" value="Pectin lyase-like"/>
    <property type="match status" value="1"/>
</dbReference>
<keyword evidence="4" id="KW-1185">Reference proteome</keyword>
<accession>A0A928W090</accession>
<dbReference type="InterPro" id="IPR008638">
    <property type="entry name" value="FhaB/CdiA-like_TPS"/>
</dbReference>
<feature type="signal peptide" evidence="1">
    <location>
        <begin position="1"/>
        <end position="27"/>
    </location>
</feature>
<protein>
    <submittedName>
        <fullName evidence="3">Filamentous hemagglutinin N-terminal domain-containing protein</fullName>
    </submittedName>
</protein>
<dbReference type="EMBL" id="JADEXN010000213">
    <property type="protein sequence ID" value="MBE9041566.1"/>
    <property type="molecule type" value="Genomic_DNA"/>
</dbReference>
<gene>
    <name evidence="3" type="ORF">IQ235_12325</name>
</gene>
<dbReference type="RefSeq" id="WP_264321768.1">
    <property type="nucleotide sequence ID" value="NZ_JADEXN010000213.1"/>
</dbReference>
<evidence type="ECO:0000313" key="3">
    <source>
        <dbReference type="EMBL" id="MBE9041566.1"/>
    </source>
</evidence>
<dbReference type="InterPro" id="IPR011050">
    <property type="entry name" value="Pectin_lyase_fold/virulence"/>
</dbReference>
<dbReference type="Gene3D" id="2.160.20.10">
    <property type="entry name" value="Single-stranded right-handed beta-helix, Pectin lyase-like"/>
    <property type="match status" value="1"/>
</dbReference>
<organism evidence="3 4">
    <name type="scientific">Zarconia navalis LEGE 11467</name>
    <dbReference type="NCBI Taxonomy" id="1828826"/>
    <lineage>
        <taxon>Bacteria</taxon>
        <taxon>Bacillati</taxon>
        <taxon>Cyanobacteriota</taxon>
        <taxon>Cyanophyceae</taxon>
        <taxon>Oscillatoriophycideae</taxon>
        <taxon>Oscillatoriales</taxon>
        <taxon>Oscillatoriales incertae sedis</taxon>
        <taxon>Zarconia</taxon>
        <taxon>Zarconia navalis</taxon>
    </lineage>
</organism>
<dbReference type="SMART" id="SM00912">
    <property type="entry name" value="Haemagg_act"/>
    <property type="match status" value="1"/>
</dbReference>
<reference evidence="3" key="1">
    <citation type="submission" date="2020-10" db="EMBL/GenBank/DDBJ databases">
        <authorList>
            <person name="Castelo-Branco R."/>
            <person name="Eusebio N."/>
            <person name="Adriana R."/>
            <person name="Vieira A."/>
            <person name="Brugerolle De Fraissinette N."/>
            <person name="Rezende De Castro R."/>
            <person name="Schneider M.P."/>
            <person name="Vasconcelos V."/>
            <person name="Leao P.N."/>
        </authorList>
    </citation>
    <scope>NUCLEOTIDE SEQUENCE</scope>
    <source>
        <strain evidence="3">LEGE 11467</strain>
    </source>
</reference>
<proteinExistence type="predicted"/>
<dbReference type="Proteomes" id="UP000621799">
    <property type="component" value="Unassembled WGS sequence"/>
</dbReference>
<evidence type="ECO:0000256" key="1">
    <source>
        <dbReference type="SAM" id="SignalP"/>
    </source>
</evidence>
<sequence>MSGLTSTSVPWVAATGIAIFSPAIALAQPIIPDDSTETIVTPNGDRFNIHGGQTSDDGANLFHSFEEFGLDTGQTANFFSSGDIQNILGRVTGGNASFIDGLIQVTGGSANLFLMNPAGIVFGENARLNVPASFTATTATGIGFEGGRFDAVASNDYTDLVGTPNAFDFATPTPGSIVNYGNLSVETGANLHLFGGTVVSPGNLQTEGGNISIAAVVGGNRLRLRVEGNILALEVSPTTSSFSLFNPRSLPELLTLGKSLDHADTVAVNSDGTVALKGSGVRIEQGDIVTSSISTNGGAIALNSAAGEIATTDTLDSSAAAGDGGLVTLQALGNISTEDVNASSIQGDGGG</sequence>
<evidence type="ECO:0000313" key="4">
    <source>
        <dbReference type="Proteomes" id="UP000621799"/>
    </source>
</evidence>
<feature type="non-terminal residue" evidence="3">
    <location>
        <position position="351"/>
    </location>
</feature>
<evidence type="ECO:0000259" key="2">
    <source>
        <dbReference type="SMART" id="SM00912"/>
    </source>
</evidence>
<dbReference type="NCBIfam" id="TIGR01901">
    <property type="entry name" value="adhes_NPXG"/>
    <property type="match status" value="1"/>
</dbReference>
<name>A0A928W090_9CYAN</name>
<feature type="chain" id="PRO_5037036872" evidence="1">
    <location>
        <begin position="28"/>
        <end position="351"/>
    </location>
</feature>
<comment type="caution">
    <text evidence="3">The sequence shown here is derived from an EMBL/GenBank/DDBJ whole genome shotgun (WGS) entry which is preliminary data.</text>
</comment>
<keyword evidence="1" id="KW-0732">Signal</keyword>
<dbReference type="AlphaFoldDB" id="A0A928W090"/>
<dbReference type="InterPro" id="IPR012334">
    <property type="entry name" value="Pectin_lyas_fold"/>
</dbReference>